<reference evidence="14 15" key="1">
    <citation type="submission" date="2019-02" db="EMBL/GenBank/DDBJ databases">
        <title>Deep-cultivation of Planctomycetes and their phenomic and genomic characterization uncovers novel biology.</title>
        <authorList>
            <person name="Wiegand S."/>
            <person name="Jogler M."/>
            <person name="Boedeker C."/>
            <person name="Pinto D."/>
            <person name="Vollmers J."/>
            <person name="Rivas-Marin E."/>
            <person name="Kohn T."/>
            <person name="Peeters S.H."/>
            <person name="Heuer A."/>
            <person name="Rast P."/>
            <person name="Oberbeckmann S."/>
            <person name="Bunk B."/>
            <person name="Jeske O."/>
            <person name="Meyerdierks A."/>
            <person name="Storesund J.E."/>
            <person name="Kallscheuer N."/>
            <person name="Luecker S."/>
            <person name="Lage O.M."/>
            <person name="Pohl T."/>
            <person name="Merkel B.J."/>
            <person name="Hornburger P."/>
            <person name="Mueller R.-W."/>
            <person name="Bruemmer F."/>
            <person name="Labrenz M."/>
            <person name="Spormann A.M."/>
            <person name="Op den Camp H."/>
            <person name="Overmann J."/>
            <person name="Amann R."/>
            <person name="Jetten M.S.M."/>
            <person name="Mascher T."/>
            <person name="Medema M.H."/>
            <person name="Devos D.P."/>
            <person name="Kaster A.-K."/>
            <person name="Ovreas L."/>
            <person name="Rohde M."/>
            <person name="Galperin M.Y."/>
            <person name="Jogler C."/>
        </authorList>
    </citation>
    <scope>NUCLEOTIDE SEQUENCE [LARGE SCALE GENOMIC DNA]</scope>
    <source>
        <strain evidence="14 15">Q31a</strain>
    </source>
</reference>
<dbReference type="PANTHER" id="PTHR11088">
    <property type="entry name" value="TRNA DIMETHYLALLYLTRANSFERASE"/>
    <property type="match status" value="1"/>
</dbReference>
<comment type="caution">
    <text evidence="10">Lacks conserved residue(s) required for the propagation of feature annotation.</text>
</comment>
<evidence type="ECO:0000313" key="15">
    <source>
        <dbReference type="Proteomes" id="UP000318017"/>
    </source>
</evidence>
<keyword evidence="4 10" id="KW-0808">Transferase</keyword>
<dbReference type="Gene3D" id="3.40.50.300">
    <property type="entry name" value="P-loop containing nucleotide triphosphate hydrolases"/>
    <property type="match status" value="1"/>
</dbReference>
<evidence type="ECO:0000313" key="14">
    <source>
        <dbReference type="EMBL" id="QDV24817.1"/>
    </source>
</evidence>
<comment type="subunit">
    <text evidence="10">Monomer.</text>
</comment>
<feature type="region of interest" description="Interaction with substrate tRNA" evidence="10">
    <location>
        <begin position="55"/>
        <end position="58"/>
    </location>
</feature>
<comment type="cofactor">
    <cofactor evidence="1 10">
        <name>Mg(2+)</name>
        <dbReference type="ChEBI" id="CHEBI:18420"/>
    </cofactor>
</comment>
<dbReference type="GO" id="GO:0006400">
    <property type="term" value="P:tRNA modification"/>
    <property type="evidence" value="ECO:0007669"/>
    <property type="project" value="TreeGrafter"/>
</dbReference>
<comment type="similarity">
    <text evidence="3 10 13">Belongs to the IPP transferase family.</text>
</comment>
<organism evidence="14 15">
    <name type="scientific">Aureliella helgolandensis</name>
    <dbReference type="NCBI Taxonomy" id="2527968"/>
    <lineage>
        <taxon>Bacteria</taxon>
        <taxon>Pseudomonadati</taxon>
        <taxon>Planctomycetota</taxon>
        <taxon>Planctomycetia</taxon>
        <taxon>Pirellulales</taxon>
        <taxon>Pirellulaceae</taxon>
        <taxon>Aureliella</taxon>
    </lineage>
</organism>
<evidence type="ECO:0000256" key="1">
    <source>
        <dbReference type="ARBA" id="ARBA00001946"/>
    </source>
</evidence>
<evidence type="ECO:0000256" key="7">
    <source>
        <dbReference type="ARBA" id="ARBA00022840"/>
    </source>
</evidence>
<evidence type="ECO:0000256" key="2">
    <source>
        <dbReference type="ARBA" id="ARBA00003213"/>
    </source>
</evidence>
<keyword evidence="6 10" id="KW-0547">Nucleotide-binding</keyword>
<dbReference type="GO" id="GO:0005524">
    <property type="term" value="F:ATP binding"/>
    <property type="evidence" value="ECO:0007669"/>
    <property type="project" value="UniProtKB-UniRule"/>
</dbReference>
<keyword evidence="8 10" id="KW-0460">Magnesium</keyword>
<dbReference type="SUPFAM" id="SSF52540">
    <property type="entry name" value="P-loop containing nucleoside triphosphate hydrolases"/>
    <property type="match status" value="2"/>
</dbReference>
<comment type="function">
    <text evidence="2 10 12">Catalyzes the transfer of a dimethylallyl group onto the adenine at position 37 in tRNAs that read codons beginning with uridine, leading to the formation of N6-(dimethylallyl)adenosine (i(6)A).</text>
</comment>
<keyword evidence="5 10" id="KW-0819">tRNA processing</keyword>
<name>A0A518G8A5_9BACT</name>
<evidence type="ECO:0000256" key="4">
    <source>
        <dbReference type="ARBA" id="ARBA00022679"/>
    </source>
</evidence>
<dbReference type="NCBIfam" id="TIGR00174">
    <property type="entry name" value="miaA"/>
    <property type="match status" value="1"/>
</dbReference>
<feature type="binding site" evidence="10">
    <location>
        <begin position="32"/>
        <end position="37"/>
    </location>
    <ligand>
        <name>substrate</name>
    </ligand>
</feature>
<dbReference type="EMBL" id="CP036298">
    <property type="protein sequence ID" value="QDV24817.1"/>
    <property type="molecule type" value="Genomic_DNA"/>
</dbReference>
<evidence type="ECO:0000256" key="6">
    <source>
        <dbReference type="ARBA" id="ARBA00022741"/>
    </source>
</evidence>
<dbReference type="KEGG" id="ahel:Q31a_31390"/>
<dbReference type="InterPro" id="IPR039657">
    <property type="entry name" value="Dimethylallyltransferase"/>
</dbReference>
<evidence type="ECO:0000256" key="13">
    <source>
        <dbReference type="RuleBase" id="RU003785"/>
    </source>
</evidence>
<dbReference type="Proteomes" id="UP000318017">
    <property type="component" value="Chromosome"/>
</dbReference>
<accession>A0A518G8A5</accession>
<dbReference type="InterPro" id="IPR027417">
    <property type="entry name" value="P-loop_NTPase"/>
</dbReference>
<dbReference type="Pfam" id="PF01715">
    <property type="entry name" value="IPPT"/>
    <property type="match status" value="1"/>
</dbReference>
<evidence type="ECO:0000256" key="10">
    <source>
        <dbReference type="HAMAP-Rule" id="MF_00185"/>
    </source>
</evidence>
<dbReference type="HAMAP" id="MF_00185">
    <property type="entry name" value="IPP_trans"/>
    <property type="match status" value="1"/>
</dbReference>
<dbReference type="GO" id="GO:0052381">
    <property type="term" value="F:tRNA dimethylallyltransferase activity"/>
    <property type="evidence" value="ECO:0007669"/>
    <property type="project" value="UniProtKB-UniRule"/>
</dbReference>
<feature type="binding site" evidence="10">
    <location>
        <begin position="30"/>
        <end position="37"/>
    </location>
    <ligand>
        <name>ATP</name>
        <dbReference type="ChEBI" id="CHEBI:30616"/>
    </ligand>
</feature>
<dbReference type="RefSeq" id="WP_197356821.1">
    <property type="nucleotide sequence ID" value="NZ_CP036298.1"/>
</dbReference>
<evidence type="ECO:0000256" key="3">
    <source>
        <dbReference type="ARBA" id="ARBA00005842"/>
    </source>
</evidence>
<comment type="catalytic activity">
    <reaction evidence="9 10 11">
        <text>adenosine(37) in tRNA + dimethylallyl diphosphate = N(6)-dimethylallyladenosine(37) in tRNA + diphosphate</text>
        <dbReference type="Rhea" id="RHEA:26482"/>
        <dbReference type="Rhea" id="RHEA-COMP:10162"/>
        <dbReference type="Rhea" id="RHEA-COMP:10375"/>
        <dbReference type="ChEBI" id="CHEBI:33019"/>
        <dbReference type="ChEBI" id="CHEBI:57623"/>
        <dbReference type="ChEBI" id="CHEBI:74411"/>
        <dbReference type="ChEBI" id="CHEBI:74415"/>
        <dbReference type="EC" id="2.5.1.75"/>
    </reaction>
</comment>
<dbReference type="PANTHER" id="PTHR11088:SF60">
    <property type="entry name" value="TRNA DIMETHYLALLYLTRANSFERASE"/>
    <property type="match status" value="1"/>
</dbReference>
<feature type="site" description="Interaction with substrate tRNA" evidence="10">
    <location>
        <position position="121"/>
    </location>
</feature>
<keyword evidence="15" id="KW-1185">Reference proteome</keyword>
<dbReference type="InterPro" id="IPR018022">
    <property type="entry name" value="IPT"/>
</dbReference>
<gene>
    <name evidence="10 14" type="primary">miaA</name>
    <name evidence="14" type="ORF">Q31a_31390</name>
</gene>
<dbReference type="Gene3D" id="1.10.20.140">
    <property type="match status" value="1"/>
</dbReference>
<evidence type="ECO:0000256" key="5">
    <source>
        <dbReference type="ARBA" id="ARBA00022694"/>
    </source>
</evidence>
<evidence type="ECO:0000256" key="12">
    <source>
        <dbReference type="RuleBase" id="RU003784"/>
    </source>
</evidence>
<dbReference type="AlphaFoldDB" id="A0A518G8A5"/>
<dbReference type="EC" id="2.5.1.75" evidence="10"/>
<sequence length="346" mass="39328">MSQASDPPEKSNAFEEWIHPPLRNCWFLTGPTCSGKTSVALEVAQRLDAEIVSLDSMAIYQGMDIGTAKPDHEQQAQVRHHMIDIVSPVESFSVSSYALAAHQVAREIWSRGKRVLFCGGTPLYLKSLVRGLFLGPEADWEFRNAVERDIEEFGEDALRERLMQVDPLLGHKLHPHDHRRMIRALEVARMTGKPLSHWQQQFDIPASRFECAVVVLRLERSWLHERINARASSMLSRGLINEVKDLLEQHGALGRTAAQAVGYREVLKYLHSSDGEASLSEEELLELIRAHTRQFARRQEIWFRGLEELIGIPVDRDSTTSQLADQICKEFMQTSQAAFIPPESDR</sequence>
<evidence type="ECO:0000256" key="8">
    <source>
        <dbReference type="ARBA" id="ARBA00022842"/>
    </source>
</evidence>
<feature type="site" description="Interaction with substrate tRNA" evidence="10">
    <location>
        <position position="143"/>
    </location>
</feature>
<protein>
    <recommendedName>
        <fullName evidence="10">tRNA dimethylallyltransferase</fullName>
        <ecNumber evidence="10">2.5.1.75</ecNumber>
    </recommendedName>
    <alternativeName>
        <fullName evidence="10">Dimethylallyl diphosphate:tRNA dimethylallyltransferase</fullName>
        <shortName evidence="10">DMAPP:tRNA dimethylallyltransferase</shortName>
        <shortName evidence="10">DMATase</shortName>
    </alternativeName>
    <alternativeName>
        <fullName evidence="10">Isopentenyl-diphosphate:tRNA isopentenyltransferase</fullName>
        <shortName evidence="10">IPP transferase</shortName>
        <shortName evidence="10">IPPT</shortName>
        <shortName evidence="10">IPTase</shortName>
    </alternativeName>
</protein>
<proteinExistence type="inferred from homology"/>
<keyword evidence="7 10" id="KW-0067">ATP-binding</keyword>
<evidence type="ECO:0000256" key="9">
    <source>
        <dbReference type="ARBA" id="ARBA00049563"/>
    </source>
</evidence>
<evidence type="ECO:0000256" key="11">
    <source>
        <dbReference type="RuleBase" id="RU003783"/>
    </source>
</evidence>